<comment type="subunit">
    <text evidence="4 5">Homodimer.</text>
</comment>
<accession>A0A927GUZ0</accession>
<evidence type="ECO:0000256" key="3">
    <source>
        <dbReference type="ARBA" id="ARBA00022840"/>
    </source>
</evidence>
<dbReference type="GO" id="GO:0006189">
    <property type="term" value="P:'de novo' IMP biosynthetic process"/>
    <property type="evidence" value="ECO:0007669"/>
    <property type="project" value="UniProtKB-UniRule"/>
</dbReference>
<evidence type="ECO:0000313" key="7">
    <source>
        <dbReference type="EMBL" id="MBD2857840.1"/>
    </source>
</evidence>
<keyword evidence="2 4" id="KW-0658">Purine biosynthesis</keyword>
<feature type="binding site" evidence="4">
    <location>
        <begin position="125"/>
        <end position="131"/>
    </location>
    <ligand>
        <name>ATP</name>
        <dbReference type="ChEBI" id="CHEBI:30616"/>
    </ligand>
</feature>
<dbReference type="InterPro" id="IPR013815">
    <property type="entry name" value="ATP_grasp_subdomain_1"/>
</dbReference>
<dbReference type="PROSITE" id="PS50975">
    <property type="entry name" value="ATP_GRASP"/>
    <property type="match status" value="1"/>
</dbReference>
<dbReference type="Proteomes" id="UP000610558">
    <property type="component" value="Unassembled WGS sequence"/>
</dbReference>
<dbReference type="NCBIfam" id="TIGR01161">
    <property type="entry name" value="purK"/>
    <property type="match status" value="1"/>
</dbReference>
<evidence type="ECO:0000256" key="2">
    <source>
        <dbReference type="ARBA" id="ARBA00022755"/>
    </source>
</evidence>
<comment type="catalytic activity">
    <reaction evidence="4 5">
        <text>5-amino-1-(5-phospho-beta-D-ribosyl)imidazole + hydrogencarbonate + ATP = 5-carboxyamino-1-(5-phospho-D-ribosyl)imidazole + ADP + phosphate + 2 H(+)</text>
        <dbReference type="Rhea" id="RHEA:19317"/>
        <dbReference type="ChEBI" id="CHEBI:15378"/>
        <dbReference type="ChEBI" id="CHEBI:17544"/>
        <dbReference type="ChEBI" id="CHEBI:30616"/>
        <dbReference type="ChEBI" id="CHEBI:43474"/>
        <dbReference type="ChEBI" id="CHEBI:58730"/>
        <dbReference type="ChEBI" id="CHEBI:137981"/>
        <dbReference type="ChEBI" id="CHEBI:456216"/>
        <dbReference type="EC" id="6.3.4.18"/>
    </reaction>
</comment>
<dbReference type="GO" id="GO:0004638">
    <property type="term" value="F:phosphoribosylaminoimidazole carboxylase activity"/>
    <property type="evidence" value="ECO:0007669"/>
    <property type="project" value="InterPro"/>
</dbReference>
<feature type="binding site" evidence="4">
    <location>
        <position position="161"/>
    </location>
    <ligand>
        <name>ATP</name>
        <dbReference type="ChEBI" id="CHEBI:30616"/>
    </ligand>
</feature>
<organism evidence="7 8">
    <name type="scientific">Spongiibacter pelagi</name>
    <dbReference type="NCBI Taxonomy" id="2760804"/>
    <lineage>
        <taxon>Bacteria</taxon>
        <taxon>Pseudomonadati</taxon>
        <taxon>Pseudomonadota</taxon>
        <taxon>Gammaproteobacteria</taxon>
        <taxon>Cellvibrionales</taxon>
        <taxon>Spongiibacteraceae</taxon>
        <taxon>Spongiibacter</taxon>
    </lineage>
</organism>
<dbReference type="NCBIfam" id="NF004678">
    <property type="entry name" value="PRK06019.1-4"/>
    <property type="match status" value="1"/>
</dbReference>
<keyword evidence="8" id="KW-1185">Reference proteome</keyword>
<comment type="pathway">
    <text evidence="4 5">Purine metabolism; IMP biosynthesis via de novo pathway; 5-amino-1-(5-phospho-D-ribosyl)imidazole-4-carboxylate from 5-amino-1-(5-phospho-D-ribosyl)imidazole (N5-CAIR route): step 1/2.</text>
</comment>
<dbReference type="EMBL" id="JACXLD010000001">
    <property type="protein sequence ID" value="MBD2857840.1"/>
    <property type="molecule type" value="Genomic_DNA"/>
</dbReference>
<dbReference type="HAMAP" id="MF_01928">
    <property type="entry name" value="PurK"/>
    <property type="match status" value="1"/>
</dbReference>
<dbReference type="AlphaFoldDB" id="A0A927GUZ0"/>
<name>A0A927GUZ0_9GAMM</name>
<dbReference type="InterPro" id="IPR016185">
    <property type="entry name" value="PreATP-grasp_dom_sf"/>
</dbReference>
<reference evidence="7" key="1">
    <citation type="submission" date="2020-09" db="EMBL/GenBank/DDBJ databases">
        <authorList>
            <person name="Yoon J.-W."/>
        </authorList>
    </citation>
    <scope>NUCLEOTIDE SEQUENCE</scope>
    <source>
        <strain evidence="7">KMU-158</strain>
    </source>
</reference>
<comment type="similarity">
    <text evidence="4 5">Belongs to the PurK/PurT family.</text>
</comment>
<dbReference type="InterPro" id="IPR011761">
    <property type="entry name" value="ATP-grasp"/>
</dbReference>
<dbReference type="GO" id="GO:0005524">
    <property type="term" value="F:ATP binding"/>
    <property type="evidence" value="ECO:0007669"/>
    <property type="project" value="UniProtKB-UniRule"/>
</dbReference>
<keyword evidence="1 4" id="KW-0547">Nucleotide-binding</keyword>
<dbReference type="GO" id="GO:0034028">
    <property type="term" value="F:5-(carboxyamino)imidazole ribonucleotide synthase activity"/>
    <property type="evidence" value="ECO:0007669"/>
    <property type="project" value="UniProtKB-UniRule"/>
</dbReference>
<dbReference type="PANTHER" id="PTHR11609:SF5">
    <property type="entry name" value="PHOSPHORIBOSYLAMINOIMIDAZOLE CARBOXYLASE"/>
    <property type="match status" value="1"/>
</dbReference>
<dbReference type="EC" id="6.3.4.18" evidence="4 5"/>
<dbReference type="Pfam" id="PF17769">
    <property type="entry name" value="PurK_C"/>
    <property type="match status" value="1"/>
</dbReference>
<feature type="binding site" evidence="4">
    <location>
        <begin position="153"/>
        <end position="156"/>
    </location>
    <ligand>
        <name>ATP</name>
        <dbReference type="ChEBI" id="CHEBI:30616"/>
    </ligand>
</feature>
<sequence length="358" mass="40095">MQTVWVLGAGQLGAMLQQAAYPLALRVVPLEPEATELPEIKDGDVVTVEREQWPVTPMTEFLSQQPSFMNAGIFGRIADRLYQKQMLDELEIATAPWREVQESSSAEQLHTELGEDVLLKRRTGGYDGKGQFWLYQDQGDEVPSDWLGHAIAEQKIPFEEELSLVGARDSSGKTVFYPLTLNLHSDGILMASVAPVNRVSHLQAQAEAMLSKIMDASNYVGVMAMECFRVGDQLMVNELAPRVHNSGHWTQAGACVNQFEMHLRAVSGLPIKAPEVRGQSVMINIIGIERDRHWLEIPCARTYWYGKEVRKGRKVGHINVNHPQKAAVQAALTELAAYLPEHYQTALDWVQKELRKAD</sequence>
<dbReference type="Gene3D" id="3.30.470.20">
    <property type="entry name" value="ATP-grasp fold, B domain"/>
    <property type="match status" value="1"/>
</dbReference>
<feature type="binding site" evidence="4">
    <location>
        <position position="120"/>
    </location>
    <ligand>
        <name>ATP</name>
        <dbReference type="ChEBI" id="CHEBI:30616"/>
    </ligand>
</feature>
<comment type="function">
    <text evidence="5">Catalyzes the ATP-dependent conversion of 5-aminoimidazole ribonucleotide (AIR) and HCO(3)- to N5-carboxyaminoimidazole ribonucleotide (N5-CAIR).</text>
</comment>
<comment type="function">
    <text evidence="4">Catalyzes the ATP-dependent conversion of 5-aminoimidazole ribonucleotide (AIR) and HCO(3)(-) to N5-carboxyaminoimidazole ribonucleotide (N5-CAIR).</text>
</comment>
<dbReference type="SUPFAM" id="SSF56059">
    <property type="entry name" value="Glutathione synthetase ATP-binding domain-like"/>
    <property type="match status" value="1"/>
</dbReference>
<evidence type="ECO:0000256" key="5">
    <source>
        <dbReference type="RuleBase" id="RU361200"/>
    </source>
</evidence>
<dbReference type="InterPro" id="IPR005875">
    <property type="entry name" value="PurK"/>
</dbReference>
<keyword evidence="3 4" id="KW-0067">ATP-binding</keyword>
<dbReference type="InterPro" id="IPR003135">
    <property type="entry name" value="ATP-grasp_carboxylate-amine"/>
</dbReference>
<dbReference type="Pfam" id="PF02222">
    <property type="entry name" value="ATP-grasp"/>
    <property type="match status" value="1"/>
</dbReference>
<dbReference type="SUPFAM" id="SSF52440">
    <property type="entry name" value="PreATP-grasp domain"/>
    <property type="match status" value="1"/>
</dbReference>
<feature type="binding site" evidence="4">
    <location>
        <position position="184"/>
    </location>
    <ligand>
        <name>ATP</name>
        <dbReference type="ChEBI" id="CHEBI:30616"/>
    </ligand>
</feature>
<dbReference type="GO" id="GO:0046872">
    <property type="term" value="F:metal ion binding"/>
    <property type="evidence" value="ECO:0007669"/>
    <property type="project" value="InterPro"/>
</dbReference>
<dbReference type="InterPro" id="IPR011054">
    <property type="entry name" value="Rudment_hybrid_motif"/>
</dbReference>
<proteinExistence type="inferred from homology"/>
<evidence type="ECO:0000313" key="8">
    <source>
        <dbReference type="Proteomes" id="UP000610558"/>
    </source>
</evidence>
<dbReference type="PANTHER" id="PTHR11609">
    <property type="entry name" value="PURINE BIOSYNTHESIS PROTEIN 6/7, PUR6/7"/>
    <property type="match status" value="1"/>
</dbReference>
<keyword evidence="4 5" id="KW-0436">Ligase</keyword>
<dbReference type="RefSeq" id="WP_190762060.1">
    <property type="nucleotide sequence ID" value="NZ_JACXLD010000001.1"/>
</dbReference>
<evidence type="ECO:0000259" key="6">
    <source>
        <dbReference type="PROSITE" id="PS50975"/>
    </source>
</evidence>
<comment type="caution">
    <text evidence="7">The sequence shown here is derived from an EMBL/GenBank/DDBJ whole genome shotgun (WGS) entry which is preliminary data.</text>
</comment>
<dbReference type="InterPro" id="IPR040686">
    <property type="entry name" value="PurK_C"/>
</dbReference>
<gene>
    <name evidence="4 5 7" type="primary">purK</name>
    <name evidence="7" type="ORF">IB286_02390</name>
</gene>
<dbReference type="Gene3D" id="3.30.1490.20">
    <property type="entry name" value="ATP-grasp fold, A domain"/>
    <property type="match status" value="1"/>
</dbReference>
<evidence type="ECO:0000256" key="1">
    <source>
        <dbReference type="ARBA" id="ARBA00022741"/>
    </source>
</evidence>
<feature type="binding site" evidence="4">
    <location>
        <position position="80"/>
    </location>
    <ligand>
        <name>ATP</name>
        <dbReference type="ChEBI" id="CHEBI:30616"/>
    </ligand>
</feature>
<dbReference type="SUPFAM" id="SSF51246">
    <property type="entry name" value="Rudiment single hybrid motif"/>
    <property type="match status" value="1"/>
</dbReference>
<feature type="binding site" evidence="4">
    <location>
        <begin position="237"/>
        <end position="238"/>
    </location>
    <ligand>
        <name>ATP</name>
        <dbReference type="ChEBI" id="CHEBI:30616"/>
    </ligand>
</feature>
<protein>
    <recommendedName>
        <fullName evidence="4 5">N5-carboxyaminoimidazole ribonucleotide synthase</fullName>
        <shortName evidence="4 5">N5-CAIR synthase</shortName>
        <ecNumber evidence="4 5">6.3.4.18</ecNumber>
    </recommendedName>
    <alternativeName>
        <fullName evidence="4 5">5-(carboxyamino)imidazole ribonucleotide synthetase</fullName>
    </alternativeName>
</protein>
<evidence type="ECO:0000256" key="4">
    <source>
        <dbReference type="HAMAP-Rule" id="MF_01928"/>
    </source>
</evidence>
<dbReference type="GO" id="GO:0005829">
    <property type="term" value="C:cytosol"/>
    <property type="evidence" value="ECO:0007669"/>
    <property type="project" value="TreeGrafter"/>
</dbReference>
<feature type="domain" description="ATP-grasp" evidence="6">
    <location>
        <begin position="84"/>
        <end position="267"/>
    </location>
</feature>
<dbReference type="Gene3D" id="3.40.50.20">
    <property type="match status" value="1"/>
</dbReference>